<name>A0ABU8X408_9BURK</name>
<proteinExistence type="predicted"/>
<evidence type="ECO:0000313" key="1">
    <source>
        <dbReference type="EMBL" id="MEJ8853763.1"/>
    </source>
</evidence>
<evidence type="ECO:0000313" key="2">
    <source>
        <dbReference type="Proteomes" id="UP001367030"/>
    </source>
</evidence>
<gene>
    <name evidence="1" type="ORF">WKW79_04240</name>
</gene>
<organism evidence="1 2">
    <name type="scientific">Variovorax robiniae</name>
    <dbReference type="NCBI Taxonomy" id="1836199"/>
    <lineage>
        <taxon>Bacteria</taxon>
        <taxon>Pseudomonadati</taxon>
        <taxon>Pseudomonadota</taxon>
        <taxon>Betaproteobacteria</taxon>
        <taxon>Burkholderiales</taxon>
        <taxon>Comamonadaceae</taxon>
        <taxon>Variovorax</taxon>
    </lineage>
</organism>
<comment type="caution">
    <text evidence="1">The sequence shown here is derived from an EMBL/GenBank/DDBJ whole genome shotgun (WGS) entry which is preliminary data.</text>
</comment>
<keyword evidence="2" id="KW-1185">Reference proteome</keyword>
<dbReference type="EMBL" id="JBBKZS010000002">
    <property type="protein sequence ID" value="MEJ8853763.1"/>
    <property type="molecule type" value="Genomic_DNA"/>
</dbReference>
<accession>A0ABU8X408</accession>
<dbReference type="Proteomes" id="UP001367030">
    <property type="component" value="Unassembled WGS sequence"/>
</dbReference>
<sequence>MSGKNLPGAAGHKVMRHMREGNPHEEEGGAALLGIAREEMNGGADWHQFRRGTHRPQSAWYSVISGQQLFQDVVGQALGCGLGADAFAQIEQSVDVESMQALVFFGGSFHGDIRIQDAGASAHTSDFAFFST</sequence>
<dbReference type="RefSeq" id="WP_340333874.1">
    <property type="nucleotide sequence ID" value="NZ_JBBKZS010000002.1"/>
</dbReference>
<protein>
    <submittedName>
        <fullName evidence="1">Uncharacterized protein</fullName>
    </submittedName>
</protein>
<reference evidence="1 2" key="1">
    <citation type="submission" date="2024-03" db="EMBL/GenBank/DDBJ databases">
        <title>Novel species of the genus Variovorax.</title>
        <authorList>
            <person name="Liu Q."/>
            <person name="Xin Y.-H."/>
        </authorList>
    </citation>
    <scope>NUCLEOTIDE SEQUENCE [LARGE SCALE GENOMIC DNA]</scope>
    <source>
        <strain evidence="1 2">KACC 18901</strain>
    </source>
</reference>